<keyword evidence="7" id="KW-1185">Reference proteome</keyword>
<dbReference type="AlphaFoldDB" id="W6MC42"/>
<name>W6MC42_9GAMM</name>
<evidence type="ECO:0000313" key="7">
    <source>
        <dbReference type="Proteomes" id="UP000035760"/>
    </source>
</evidence>
<evidence type="ECO:0000256" key="1">
    <source>
        <dbReference type="ARBA" id="ARBA00001947"/>
    </source>
</evidence>
<reference evidence="6" key="1">
    <citation type="submission" date="2013-07" db="EMBL/GenBank/DDBJ databases">
        <authorList>
            <person name="McIlroy S."/>
        </authorList>
    </citation>
    <scope>NUCLEOTIDE SEQUENCE [LARGE SCALE GENOMIC DNA]</scope>
    <source>
        <strain evidence="6">Run_A_D11</strain>
    </source>
</reference>
<accession>W6MC42</accession>
<protein>
    <submittedName>
        <fullName evidence="6">Succinylglutamate desuccinylase</fullName>
    </submittedName>
</protein>
<dbReference type="GO" id="GO:0046872">
    <property type="term" value="F:metal ion binding"/>
    <property type="evidence" value="ECO:0007669"/>
    <property type="project" value="UniProtKB-KW"/>
</dbReference>
<sequence length="379" mass="40577">MATVQIELPSPAPGTRRMLRVHRYGPPGARPKAYFQAALHADEIPGLLVAQHLLLGLQQAQAEGRISGEVVVVPVANPIGLGQHLNGRLLGRFDFESTGNFNRGFPDLAAVAAERLRGCLSADPAKNIATVRETLRAVLAEQQAIRETSALKLALLSLAVDADYVFDLHCDSESLLHLYTSRWHSDEGRVLGAELGAAVILLEEEPGGNPFDEACAGPWWKLRAALEHEAPIPLACFATTVELRGQADVRDDDAAADAAALLRFLQRRGVIAGEPGPLPESHCEPTPLNGVDVLTAPAAGVLVYRKQLGEAVAAGEVVAEVVDLFGEPLGAARHPIRAATDGLLFARMTERLARPGQKFCKVAGREPLAYRQAGRLLED</sequence>
<dbReference type="EMBL" id="CBTJ020000025">
    <property type="protein sequence ID" value="CDI01678.1"/>
    <property type="molecule type" value="Genomic_DNA"/>
</dbReference>
<dbReference type="STRING" id="1400863.BN873_20002"/>
<keyword evidence="4" id="KW-0862">Zinc</keyword>
<feature type="domain" description="Succinylglutamate desuccinylase/Aspartoacylase catalytic" evidence="5">
    <location>
        <begin position="31"/>
        <end position="111"/>
    </location>
</feature>
<gene>
    <name evidence="6" type="ORF">BN873_20002</name>
</gene>
<evidence type="ECO:0000256" key="3">
    <source>
        <dbReference type="ARBA" id="ARBA00022801"/>
    </source>
</evidence>
<dbReference type="SUPFAM" id="SSF53187">
    <property type="entry name" value="Zn-dependent exopeptidases"/>
    <property type="match status" value="1"/>
</dbReference>
<comment type="caution">
    <text evidence="6">The sequence shown here is derived from an EMBL/GenBank/DDBJ whole genome shotgun (WGS) entry which is preliminary data.</text>
</comment>
<dbReference type="InterPro" id="IPR053138">
    <property type="entry name" value="N-alpha-Ac-DABA_deacetylase"/>
</dbReference>
<keyword evidence="3" id="KW-0378">Hydrolase</keyword>
<evidence type="ECO:0000259" key="5">
    <source>
        <dbReference type="Pfam" id="PF24827"/>
    </source>
</evidence>
<dbReference type="Proteomes" id="UP000035760">
    <property type="component" value="Unassembled WGS sequence"/>
</dbReference>
<dbReference type="Pfam" id="PF24827">
    <property type="entry name" value="AstE_AspA_cat"/>
    <property type="match status" value="1"/>
</dbReference>
<organism evidence="6 7">
    <name type="scientific">Candidatus Competibacter denitrificans Run_A_D11</name>
    <dbReference type="NCBI Taxonomy" id="1400863"/>
    <lineage>
        <taxon>Bacteria</taxon>
        <taxon>Pseudomonadati</taxon>
        <taxon>Pseudomonadota</taxon>
        <taxon>Gammaproteobacteria</taxon>
        <taxon>Candidatus Competibacteraceae</taxon>
        <taxon>Candidatus Competibacter</taxon>
    </lineage>
</organism>
<evidence type="ECO:0000256" key="4">
    <source>
        <dbReference type="ARBA" id="ARBA00022833"/>
    </source>
</evidence>
<proteinExistence type="predicted"/>
<dbReference type="CDD" id="cd06250">
    <property type="entry name" value="M14_PaAOTO_like"/>
    <property type="match status" value="1"/>
</dbReference>
<reference evidence="6" key="2">
    <citation type="submission" date="2014-03" db="EMBL/GenBank/DDBJ databases">
        <title>Candidatus Competibacter-lineage genomes retrieved from metagenomes reveal functional metabolic diversity.</title>
        <authorList>
            <person name="McIlroy S.J."/>
            <person name="Albertsen M."/>
            <person name="Andresen E.K."/>
            <person name="Saunders A.M."/>
            <person name="Kristiansen R."/>
            <person name="Stokholm-Bjerregaard M."/>
            <person name="Nielsen K.L."/>
            <person name="Nielsen P.H."/>
        </authorList>
    </citation>
    <scope>NUCLEOTIDE SEQUENCE</scope>
    <source>
        <strain evidence="6">Run_A_D11</strain>
    </source>
</reference>
<dbReference type="InterPro" id="IPR055438">
    <property type="entry name" value="AstE_AspA_cat"/>
</dbReference>
<dbReference type="PANTHER" id="PTHR37326:SF1">
    <property type="entry name" value="BLL3975 PROTEIN"/>
    <property type="match status" value="1"/>
</dbReference>
<dbReference type="GO" id="GO:0016788">
    <property type="term" value="F:hydrolase activity, acting on ester bonds"/>
    <property type="evidence" value="ECO:0007669"/>
    <property type="project" value="InterPro"/>
</dbReference>
<comment type="cofactor">
    <cofactor evidence="1">
        <name>Zn(2+)</name>
        <dbReference type="ChEBI" id="CHEBI:29105"/>
    </cofactor>
</comment>
<evidence type="ECO:0000256" key="2">
    <source>
        <dbReference type="ARBA" id="ARBA00022723"/>
    </source>
</evidence>
<dbReference type="PANTHER" id="PTHR37326">
    <property type="entry name" value="BLL3975 PROTEIN"/>
    <property type="match status" value="1"/>
</dbReference>
<keyword evidence="2" id="KW-0479">Metal-binding</keyword>
<evidence type="ECO:0000313" key="6">
    <source>
        <dbReference type="EMBL" id="CDI01678.1"/>
    </source>
</evidence>
<dbReference type="Gene3D" id="3.40.630.10">
    <property type="entry name" value="Zn peptidases"/>
    <property type="match status" value="1"/>
</dbReference>
<dbReference type="RefSeq" id="WP_048671031.1">
    <property type="nucleotide sequence ID" value="NZ_CBTJ020000025.1"/>
</dbReference>